<feature type="domain" description="Major facilitator superfamily (MFS) profile" evidence="7">
    <location>
        <begin position="34"/>
        <end position="550"/>
    </location>
</feature>
<evidence type="ECO:0000256" key="1">
    <source>
        <dbReference type="ARBA" id="ARBA00004141"/>
    </source>
</evidence>
<feature type="transmembrane region" description="Helical" evidence="6">
    <location>
        <begin position="69"/>
        <end position="87"/>
    </location>
</feature>
<organism evidence="8 9">
    <name type="scientific">Apiospora marii</name>
    <dbReference type="NCBI Taxonomy" id="335849"/>
    <lineage>
        <taxon>Eukaryota</taxon>
        <taxon>Fungi</taxon>
        <taxon>Dikarya</taxon>
        <taxon>Ascomycota</taxon>
        <taxon>Pezizomycotina</taxon>
        <taxon>Sordariomycetes</taxon>
        <taxon>Xylariomycetidae</taxon>
        <taxon>Amphisphaeriales</taxon>
        <taxon>Apiosporaceae</taxon>
        <taxon>Apiospora</taxon>
    </lineage>
</organism>
<feature type="transmembrane region" description="Helical" evidence="6">
    <location>
        <begin position="221"/>
        <end position="240"/>
    </location>
</feature>
<dbReference type="InterPro" id="IPR011701">
    <property type="entry name" value="MFS"/>
</dbReference>
<dbReference type="Gene3D" id="1.20.1250.20">
    <property type="entry name" value="MFS general substrate transporter like domains"/>
    <property type="match status" value="2"/>
</dbReference>
<feature type="transmembrane region" description="Helical" evidence="6">
    <location>
        <begin position="529"/>
        <end position="549"/>
    </location>
</feature>
<comment type="subcellular location">
    <subcellularLocation>
        <location evidence="1">Membrane</location>
        <topology evidence="1">Multi-pass membrane protein</topology>
    </subcellularLocation>
</comment>
<dbReference type="PROSITE" id="PS50850">
    <property type="entry name" value="MFS"/>
    <property type="match status" value="1"/>
</dbReference>
<feature type="transmembrane region" description="Helical" evidence="6">
    <location>
        <begin position="124"/>
        <end position="147"/>
    </location>
</feature>
<keyword evidence="3 6" id="KW-1133">Transmembrane helix</keyword>
<dbReference type="InterPro" id="IPR036259">
    <property type="entry name" value="MFS_trans_sf"/>
</dbReference>
<gene>
    <name evidence="8" type="ORF">PG991_003306</name>
</gene>
<dbReference type="InterPro" id="IPR020846">
    <property type="entry name" value="MFS_dom"/>
</dbReference>
<feature type="transmembrane region" description="Helical" evidence="6">
    <location>
        <begin position="356"/>
        <end position="378"/>
    </location>
</feature>
<feature type="transmembrane region" description="Helical" evidence="6">
    <location>
        <begin position="39"/>
        <end position="57"/>
    </location>
</feature>
<keyword evidence="9" id="KW-1185">Reference proteome</keyword>
<comment type="caution">
    <text evidence="8">The sequence shown here is derived from an EMBL/GenBank/DDBJ whole genome shotgun (WGS) entry which is preliminary data.</text>
</comment>
<dbReference type="Proteomes" id="UP001396898">
    <property type="component" value="Unassembled WGS sequence"/>
</dbReference>
<keyword evidence="4 6" id="KW-0472">Membrane</keyword>
<feature type="transmembrane region" description="Helical" evidence="6">
    <location>
        <begin position="159"/>
        <end position="179"/>
    </location>
</feature>
<feature type="transmembrane region" description="Helical" evidence="6">
    <location>
        <begin position="423"/>
        <end position="444"/>
    </location>
</feature>
<evidence type="ECO:0000313" key="9">
    <source>
        <dbReference type="Proteomes" id="UP001396898"/>
    </source>
</evidence>
<accession>A0ABR1SHX3</accession>
<evidence type="ECO:0000313" key="8">
    <source>
        <dbReference type="EMBL" id="KAK8033908.1"/>
    </source>
</evidence>
<feature type="non-terminal residue" evidence="8">
    <location>
        <position position="588"/>
    </location>
</feature>
<protein>
    <submittedName>
        <fullName evidence="8">MFS multidrug transporter</fullName>
    </submittedName>
</protein>
<reference evidence="8 9" key="1">
    <citation type="submission" date="2023-01" db="EMBL/GenBank/DDBJ databases">
        <title>Analysis of 21 Apiospora genomes using comparative genomics revels a genus with tremendous synthesis potential of carbohydrate active enzymes and secondary metabolites.</title>
        <authorList>
            <person name="Sorensen T."/>
        </authorList>
    </citation>
    <scope>NUCLEOTIDE SEQUENCE [LARGE SCALE GENOMIC DNA]</scope>
    <source>
        <strain evidence="8 9">CBS 20057</strain>
    </source>
</reference>
<dbReference type="Pfam" id="PF07690">
    <property type="entry name" value="MFS_1"/>
    <property type="match status" value="1"/>
</dbReference>
<name>A0ABR1SHX3_9PEZI</name>
<evidence type="ECO:0000256" key="6">
    <source>
        <dbReference type="SAM" id="Phobius"/>
    </source>
</evidence>
<feature type="transmembrane region" description="Helical" evidence="6">
    <location>
        <begin position="261"/>
        <end position="280"/>
    </location>
</feature>
<evidence type="ECO:0000256" key="5">
    <source>
        <dbReference type="SAM" id="MobiDB-lite"/>
    </source>
</evidence>
<feature type="transmembrane region" description="Helical" evidence="6">
    <location>
        <begin position="390"/>
        <end position="411"/>
    </location>
</feature>
<evidence type="ECO:0000256" key="3">
    <source>
        <dbReference type="ARBA" id="ARBA00022989"/>
    </source>
</evidence>
<evidence type="ECO:0000256" key="2">
    <source>
        <dbReference type="ARBA" id="ARBA00022692"/>
    </source>
</evidence>
<evidence type="ECO:0000259" key="7">
    <source>
        <dbReference type="PROSITE" id="PS50850"/>
    </source>
</evidence>
<feature type="compositionally biased region" description="Polar residues" evidence="5">
    <location>
        <begin position="573"/>
        <end position="588"/>
    </location>
</feature>
<feature type="transmembrane region" description="Helical" evidence="6">
    <location>
        <begin position="99"/>
        <end position="118"/>
    </location>
</feature>
<feature type="transmembrane region" description="Helical" evidence="6">
    <location>
        <begin position="292"/>
        <end position="309"/>
    </location>
</feature>
<proteinExistence type="predicted"/>
<evidence type="ECO:0000256" key="4">
    <source>
        <dbReference type="ARBA" id="ARBA00023136"/>
    </source>
</evidence>
<sequence>MSAKQERQPDEVGTEAGAKAAADNYPHGIKLALIMGSSYLSMFLVALDRLIVTTAIPKITDDFQSVTNVGWYGSAYLLTNCAFQLFFGKLYSLYSIKAVFLVSILFFEVGSAVCGAAPNSTAFIVGRAIAGLGSAGIFSGSISIMVYSVPLHRRPFYQGLFGAIFGLANVISPLLGGAFTDSAATWRWCCASRLLLLPLPYPPIRGCRNRWLIITTRGFSAVYINLPLGAFSIVCIYFLLHIRDQQIAPLPLRQKLVKLDGPGVIALLGGVVSLLLALEWGGTTYAWSNGRIIALLVVAILLFVAFAAIQIRWPDTATVAPRIFSQRSILTASTSMFFTGAAMMTTFYYLPIWFQAIQGVSAVQSGIRLLPLVIGQALGSLAGGVAIQKLGYYTPVMLLSIVFMTAGSGLLTTLQPDTAEGKWIGYQIPFGVGLGVTMQAPLLAAQTVLERADVPIGTSLMFFTQLLGGSIFVSIGQNLFNNYFVRYLRGTPGVDMSTILEQGATSITSIPEPTKGVVVSAYNEALRKVFIAGVVMAALTFVSAAGMEWKSLKKPAPKADVESSTKGTGGVTTDGSTAGTLSGKNEEK</sequence>
<dbReference type="CDD" id="cd17502">
    <property type="entry name" value="MFS_Azr1_MDR_like"/>
    <property type="match status" value="1"/>
</dbReference>
<dbReference type="SUPFAM" id="SSF103473">
    <property type="entry name" value="MFS general substrate transporter"/>
    <property type="match status" value="2"/>
</dbReference>
<dbReference type="EMBL" id="JAQQWI010000006">
    <property type="protein sequence ID" value="KAK8033908.1"/>
    <property type="molecule type" value="Genomic_DNA"/>
</dbReference>
<dbReference type="PANTHER" id="PTHR23501:SF153">
    <property type="entry name" value="AFLATOXIN EFFLUX PUMP, PUTATIVE-RELATED"/>
    <property type="match status" value="1"/>
</dbReference>
<feature type="transmembrane region" description="Helical" evidence="6">
    <location>
        <begin position="329"/>
        <end position="350"/>
    </location>
</feature>
<feature type="region of interest" description="Disordered" evidence="5">
    <location>
        <begin position="551"/>
        <end position="588"/>
    </location>
</feature>
<keyword evidence="2 6" id="KW-0812">Transmembrane</keyword>
<dbReference type="PANTHER" id="PTHR23501">
    <property type="entry name" value="MAJOR FACILITATOR SUPERFAMILY"/>
    <property type="match status" value="1"/>
</dbReference>
<feature type="transmembrane region" description="Helical" evidence="6">
    <location>
        <begin position="456"/>
        <end position="480"/>
    </location>
</feature>